<dbReference type="GO" id="GO:0000981">
    <property type="term" value="F:DNA-binding transcription factor activity, RNA polymerase II-specific"/>
    <property type="evidence" value="ECO:0007669"/>
    <property type="project" value="InterPro"/>
</dbReference>
<dbReference type="InterPro" id="IPR001356">
    <property type="entry name" value="HD"/>
</dbReference>
<accession>A0A8C9RDL4</accession>
<dbReference type="GeneTree" id="ENSGT00940000159774"/>
<reference evidence="11" key="2">
    <citation type="submission" date="2025-08" db="UniProtKB">
        <authorList>
            <consortium name="Ensembl"/>
        </authorList>
    </citation>
    <scope>IDENTIFICATION</scope>
</reference>
<dbReference type="InterPro" id="IPR009057">
    <property type="entry name" value="Homeodomain-like_sf"/>
</dbReference>
<dbReference type="SUPFAM" id="SSF46689">
    <property type="entry name" value="Homeodomain-like"/>
    <property type="match status" value="1"/>
</dbReference>
<sequence>MQEALCFANAEPFGGHACQKSDLDFQELLLTSADNQWLKCHLQEEDKWHTDSKYNAVCGGLSTNELREVPFCPPPLSPCPDVRRTSAHINPFWHHHIFPWMKETRRNSKQTVGTGFTVSGESINSDHETCPSGISSGSMGSKRARTAFTDSQLVELEKEFHFTRYVCRPRRLEIASLLRLSDRQVKIWFQNRRMKFKKDSRWRPLADPHPEALFVGPSNTKSVQNLTSHEFYECSENIYRAASWHTFSTSFQQQKGVVPSSETHDHSQSNAHTNYGSISNNECCCTINRDPCLTASIHHSVLDTPDSYLTLVEYGEPSSGDPQMLLQNQFNPHSDIQSPHPFVYL</sequence>
<evidence type="ECO:0000256" key="4">
    <source>
        <dbReference type="ARBA" id="ARBA00023125"/>
    </source>
</evidence>
<evidence type="ECO:0000256" key="2">
    <source>
        <dbReference type="ARBA" id="ARBA00022473"/>
    </source>
</evidence>
<keyword evidence="6" id="KW-0804">Transcription</keyword>
<dbReference type="PROSITE" id="PS00027">
    <property type="entry name" value="HOMEOBOX_1"/>
    <property type="match status" value="1"/>
</dbReference>
<dbReference type="CDD" id="cd00086">
    <property type="entry name" value="homeodomain"/>
    <property type="match status" value="1"/>
</dbReference>
<protein>
    <recommendedName>
        <fullName evidence="10">Homeobox domain-containing protein</fullName>
    </recommendedName>
</protein>
<evidence type="ECO:0000313" key="11">
    <source>
        <dbReference type="Ensembl" id="ENSSFOP00015011621.2"/>
    </source>
</evidence>
<dbReference type="Gene3D" id="1.10.10.60">
    <property type="entry name" value="Homeodomain-like"/>
    <property type="match status" value="1"/>
</dbReference>
<evidence type="ECO:0000259" key="10">
    <source>
        <dbReference type="PROSITE" id="PS50071"/>
    </source>
</evidence>
<proteinExistence type="predicted"/>
<evidence type="ECO:0000256" key="3">
    <source>
        <dbReference type="ARBA" id="ARBA00023015"/>
    </source>
</evidence>
<dbReference type="InterPro" id="IPR017970">
    <property type="entry name" value="Homeobox_CS"/>
</dbReference>
<dbReference type="PANTHER" id="PTHR45664">
    <property type="entry name" value="PROTEIN ZERKNUELLT 1-RELATED"/>
    <property type="match status" value="1"/>
</dbReference>
<keyword evidence="3" id="KW-0805">Transcription regulation</keyword>
<evidence type="ECO:0000256" key="5">
    <source>
        <dbReference type="ARBA" id="ARBA00023155"/>
    </source>
</evidence>
<dbReference type="PANTHER" id="PTHR45664:SF18">
    <property type="entry name" value="HOMEOBOX PROTEIN HOX3"/>
    <property type="match status" value="1"/>
</dbReference>
<evidence type="ECO:0000256" key="7">
    <source>
        <dbReference type="ARBA" id="ARBA00023242"/>
    </source>
</evidence>
<dbReference type="OrthoDB" id="6159439at2759"/>
<dbReference type="PRINTS" id="PR00024">
    <property type="entry name" value="HOMEOBOX"/>
</dbReference>
<dbReference type="InterPro" id="IPR020479">
    <property type="entry name" value="HD_metazoa"/>
</dbReference>
<dbReference type="AlphaFoldDB" id="A0A8C9RDL4"/>
<keyword evidence="5 8" id="KW-0371">Homeobox</keyword>
<reference evidence="11 12" key="1">
    <citation type="submission" date="2019-04" db="EMBL/GenBank/DDBJ databases">
        <authorList>
            <consortium name="Wellcome Sanger Institute Data Sharing"/>
        </authorList>
    </citation>
    <scope>NUCLEOTIDE SEQUENCE [LARGE SCALE GENOMIC DNA]</scope>
</reference>
<dbReference type="Proteomes" id="UP000694397">
    <property type="component" value="Chromosome 19"/>
</dbReference>
<dbReference type="PROSITE" id="PS00032">
    <property type="entry name" value="ANTENNAPEDIA"/>
    <property type="match status" value="1"/>
</dbReference>
<reference evidence="11" key="3">
    <citation type="submission" date="2025-09" db="UniProtKB">
        <authorList>
            <consortium name="Ensembl"/>
        </authorList>
    </citation>
    <scope>IDENTIFICATION</scope>
</reference>
<comment type="subcellular location">
    <subcellularLocation>
        <location evidence="1 8 9">Nucleus</location>
    </subcellularLocation>
</comment>
<dbReference type="GO" id="GO:0000978">
    <property type="term" value="F:RNA polymerase II cis-regulatory region sequence-specific DNA binding"/>
    <property type="evidence" value="ECO:0007669"/>
    <property type="project" value="TreeGrafter"/>
</dbReference>
<feature type="domain" description="Homeobox" evidence="10">
    <location>
        <begin position="139"/>
        <end position="199"/>
    </location>
</feature>
<dbReference type="GO" id="GO:0005634">
    <property type="term" value="C:nucleus"/>
    <property type="evidence" value="ECO:0007669"/>
    <property type="project" value="UniProtKB-SubCell"/>
</dbReference>
<evidence type="ECO:0000256" key="9">
    <source>
        <dbReference type="RuleBase" id="RU000682"/>
    </source>
</evidence>
<feature type="DNA-binding region" description="Homeobox" evidence="8">
    <location>
        <begin position="141"/>
        <end position="200"/>
    </location>
</feature>
<evidence type="ECO:0000256" key="1">
    <source>
        <dbReference type="ARBA" id="ARBA00004123"/>
    </source>
</evidence>
<dbReference type="GO" id="GO:0003309">
    <property type="term" value="P:type B pancreatic cell differentiation"/>
    <property type="evidence" value="ECO:0007669"/>
    <property type="project" value="UniProtKB-ARBA"/>
</dbReference>
<dbReference type="InterPro" id="IPR001827">
    <property type="entry name" value="Homeobox_Antennapedia_CS"/>
</dbReference>
<dbReference type="Ensembl" id="ENSSFOT00015011771.2">
    <property type="protein sequence ID" value="ENSSFOP00015011621.2"/>
    <property type="gene ID" value="ENSSFOG00015007511.2"/>
</dbReference>
<keyword evidence="7 8" id="KW-0539">Nucleus</keyword>
<keyword evidence="12" id="KW-1185">Reference proteome</keyword>
<keyword evidence="2" id="KW-0217">Developmental protein</keyword>
<dbReference type="SMART" id="SM00389">
    <property type="entry name" value="HOX"/>
    <property type="match status" value="1"/>
</dbReference>
<organism evidence="11 12">
    <name type="scientific">Scleropages formosus</name>
    <name type="common">Asian bonytongue</name>
    <name type="synonym">Osteoglossum formosum</name>
    <dbReference type="NCBI Taxonomy" id="113540"/>
    <lineage>
        <taxon>Eukaryota</taxon>
        <taxon>Metazoa</taxon>
        <taxon>Chordata</taxon>
        <taxon>Craniata</taxon>
        <taxon>Vertebrata</taxon>
        <taxon>Euteleostomi</taxon>
        <taxon>Actinopterygii</taxon>
        <taxon>Neopterygii</taxon>
        <taxon>Teleostei</taxon>
        <taxon>Osteoglossocephala</taxon>
        <taxon>Osteoglossomorpha</taxon>
        <taxon>Osteoglossiformes</taxon>
        <taxon>Osteoglossidae</taxon>
        <taxon>Scleropages</taxon>
    </lineage>
</organism>
<evidence type="ECO:0000256" key="6">
    <source>
        <dbReference type="ARBA" id="ARBA00023163"/>
    </source>
</evidence>
<dbReference type="FunFam" id="1.10.10.60:FF:000176">
    <property type="entry name" value="pancreas/duodenum homeobox protein 1"/>
    <property type="match status" value="1"/>
</dbReference>
<name>A0A8C9RDL4_SCLFO</name>
<evidence type="ECO:0000313" key="12">
    <source>
        <dbReference type="Proteomes" id="UP000694397"/>
    </source>
</evidence>
<dbReference type="PROSITE" id="PS50071">
    <property type="entry name" value="HOMEOBOX_2"/>
    <property type="match status" value="1"/>
</dbReference>
<dbReference type="Pfam" id="PF00046">
    <property type="entry name" value="Homeodomain"/>
    <property type="match status" value="1"/>
</dbReference>
<evidence type="ECO:0000256" key="8">
    <source>
        <dbReference type="PROSITE-ProRule" id="PRU00108"/>
    </source>
</evidence>
<keyword evidence="4 8" id="KW-0238">DNA-binding</keyword>